<keyword evidence="2" id="KW-1185">Reference proteome</keyword>
<evidence type="ECO:0000313" key="1">
    <source>
        <dbReference type="EMBL" id="EFJ10384.1"/>
    </source>
</evidence>
<organism evidence="2">
    <name type="scientific">Selaginella moellendorffii</name>
    <name type="common">Spikemoss</name>
    <dbReference type="NCBI Taxonomy" id="88036"/>
    <lineage>
        <taxon>Eukaryota</taxon>
        <taxon>Viridiplantae</taxon>
        <taxon>Streptophyta</taxon>
        <taxon>Embryophyta</taxon>
        <taxon>Tracheophyta</taxon>
        <taxon>Lycopodiopsida</taxon>
        <taxon>Selaginellales</taxon>
        <taxon>Selaginellaceae</taxon>
        <taxon>Selaginella</taxon>
    </lineage>
</organism>
<reference evidence="1 2" key="1">
    <citation type="journal article" date="2011" name="Science">
        <title>The Selaginella genome identifies genetic changes associated with the evolution of vascular plants.</title>
        <authorList>
            <person name="Banks J.A."/>
            <person name="Nishiyama T."/>
            <person name="Hasebe M."/>
            <person name="Bowman J.L."/>
            <person name="Gribskov M."/>
            <person name="dePamphilis C."/>
            <person name="Albert V.A."/>
            <person name="Aono N."/>
            <person name="Aoyama T."/>
            <person name="Ambrose B.A."/>
            <person name="Ashton N.W."/>
            <person name="Axtell M.J."/>
            <person name="Barker E."/>
            <person name="Barker M.S."/>
            <person name="Bennetzen J.L."/>
            <person name="Bonawitz N.D."/>
            <person name="Chapple C."/>
            <person name="Cheng C."/>
            <person name="Correa L.G."/>
            <person name="Dacre M."/>
            <person name="DeBarry J."/>
            <person name="Dreyer I."/>
            <person name="Elias M."/>
            <person name="Engstrom E.M."/>
            <person name="Estelle M."/>
            <person name="Feng L."/>
            <person name="Finet C."/>
            <person name="Floyd S.K."/>
            <person name="Frommer W.B."/>
            <person name="Fujita T."/>
            <person name="Gramzow L."/>
            <person name="Gutensohn M."/>
            <person name="Harholt J."/>
            <person name="Hattori M."/>
            <person name="Heyl A."/>
            <person name="Hirai T."/>
            <person name="Hiwatashi Y."/>
            <person name="Ishikawa M."/>
            <person name="Iwata M."/>
            <person name="Karol K.G."/>
            <person name="Koehler B."/>
            <person name="Kolukisaoglu U."/>
            <person name="Kubo M."/>
            <person name="Kurata T."/>
            <person name="Lalonde S."/>
            <person name="Li K."/>
            <person name="Li Y."/>
            <person name="Litt A."/>
            <person name="Lyons E."/>
            <person name="Manning G."/>
            <person name="Maruyama T."/>
            <person name="Michael T.P."/>
            <person name="Mikami K."/>
            <person name="Miyazaki S."/>
            <person name="Morinaga S."/>
            <person name="Murata T."/>
            <person name="Mueller-Roeber B."/>
            <person name="Nelson D.R."/>
            <person name="Obara M."/>
            <person name="Oguri Y."/>
            <person name="Olmstead R.G."/>
            <person name="Onodera N."/>
            <person name="Petersen B.L."/>
            <person name="Pils B."/>
            <person name="Prigge M."/>
            <person name="Rensing S.A."/>
            <person name="Riano-Pachon D.M."/>
            <person name="Roberts A.W."/>
            <person name="Sato Y."/>
            <person name="Scheller H.V."/>
            <person name="Schulz B."/>
            <person name="Schulz C."/>
            <person name="Shakirov E.V."/>
            <person name="Shibagaki N."/>
            <person name="Shinohara N."/>
            <person name="Shippen D.E."/>
            <person name="Soerensen I."/>
            <person name="Sotooka R."/>
            <person name="Sugimoto N."/>
            <person name="Sugita M."/>
            <person name="Sumikawa N."/>
            <person name="Tanurdzic M."/>
            <person name="Theissen G."/>
            <person name="Ulvskov P."/>
            <person name="Wakazuki S."/>
            <person name="Weng J.K."/>
            <person name="Willats W.W."/>
            <person name="Wipf D."/>
            <person name="Wolf P.G."/>
            <person name="Yang L."/>
            <person name="Zimmer A.D."/>
            <person name="Zhu Q."/>
            <person name="Mitros T."/>
            <person name="Hellsten U."/>
            <person name="Loque D."/>
            <person name="Otillar R."/>
            <person name="Salamov A."/>
            <person name="Schmutz J."/>
            <person name="Shapiro H."/>
            <person name="Lindquist E."/>
            <person name="Lucas S."/>
            <person name="Rokhsar D."/>
            <person name="Grigoriev I.V."/>
        </authorList>
    </citation>
    <scope>NUCLEOTIDE SEQUENCE [LARGE SCALE GENOMIC DNA]</scope>
</reference>
<gene>
    <name evidence="1" type="ORF">SELMODRAFT_427220</name>
</gene>
<dbReference type="Gramene" id="EFJ10384">
    <property type="protein sequence ID" value="EFJ10384"/>
    <property type="gene ID" value="SELMODRAFT_427220"/>
</dbReference>
<sequence>MALNTYIANLSSPLDSIKWDYFALHCFSGDRAMGELFCMHASSMVIQEIVLCPKTPILMVATLDVMSVVLGTTYDAGSMYMAAGMDGSPGPVSVKTKLSQSLPSMARYTLSLLVANWC</sequence>
<dbReference type="Proteomes" id="UP000001514">
    <property type="component" value="Unassembled WGS sequence"/>
</dbReference>
<evidence type="ECO:0000313" key="2">
    <source>
        <dbReference type="Proteomes" id="UP000001514"/>
    </source>
</evidence>
<dbReference type="EMBL" id="GL377654">
    <property type="protein sequence ID" value="EFJ10384.1"/>
    <property type="molecule type" value="Genomic_DNA"/>
</dbReference>
<protein>
    <submittedName>
        <fullName evidence="1">Uncharacterized protein</fullName>
    </submittedName>
</protein>
<dbReference type="InParanoid" id="D8SYX3"/>
<dbReference type="HOGENOM" id="CLU_2077175_0_0_1"/>
<dbReference type="AlphaFoldDB" id="D8SYX3"/>
<name>D8SYX3_SELML</name>
<accession>D8SYX3</accession>
<dbReference type="KEGG" id="smo:SELMODRAFT_427220"/>
<proteinExistence type="predicted"/>